<dbReference type="GO" id="GO:0008270">
    <property type="term" value="F:zinc ion binding"/>
    <property type="evidence" value="ECO:0007669"/>
    <property type="project" value="InterPro"/>
</dbReference>
<dbReference type="InterPro" id="IPR026960">
    <property type="entry name" value="RVT-Znf"/>
</dbReference>
<dbReference type="Pfam" id="PF00078">
    <property type="entry name" value="RVT_1"/>
    <property type="match status" value="1"/>
</dbReference>
<dbReference type="PANTHER" id="PTHR33116">
    <property type="entry name" value="REVERSE TRANSCRIPTASE ZINC-BINDING DOMAIN-CONTAINING PROTEIN-RELATED-RELATED"/>
    <property type="match status" value="1"/>
</dbReference>
<dbReference type="InterPro" id="IPR005135">
    <property type="entry name" value="Endo/exonuclease/phosphatase"/>
</dbReference>
<dbReference type="GO" id="GO:0003676">
    <property type="term" value="F:nucleic acid binding"/>
    <property type="evidence" value="ECO:0007669"/>
    <property type="project" value="InterPro"/>
</dbReference>
<dbReference type="Pfam" id="PF03478">
    <property type="entry name" value="Beta-prop_KIB1-4"/>
    <property type="match status" value="1"/>
</dbReference>
<feature type="region of interest" description="Disordered" evidence="1">
    <location>
        <begin position="759"/>
        <end position="786"/>
    </location>
</feature>
<reference evidence="3 4" key="1">
    <citation type="submission" date="2020-12" db="EMBL/GenBank/DDBJ databases">
        <title>Concerted genomic and epigenomic changes stabilize Arabidopsis allopolyploids.</title>
        <authorList>
            <person name="Chen Z."/>
        </authorList>
    </citation>
    <scope>NUCLEOTIDE SEQUENCE [LARGE SCALE GENOMIC DNA]</scope>
    <source>
        <strain evidence="3">Allo738</strain>
        <tissue evidence="3">Leaf</tissue>
    </source>
</reference>
<dbReference type="PROSITE" id="PS50878">
    <property type="entry name" value="RT_POL"/>
    <property type="match status" value="1"/>
</dbReference>
<dbReference type="GO" id="GO:0003824">
    <property type="term" value="F:catalytic activity"/>
    <property type="evidence" value="ECO:0007669"/>
    <property type="project" value="InterPro"/>
</dbReference>
<evidence type="ECO:0000313" key="3">
    <source>
        <dbReference type="EMBL" id="KAG7530704.1"/>
    </source>
</evidence>
<dbReference type="SMART" id="SM00343">
    <property type="entry name" value="ZnF_C2HC"/>
    <property type="match status" value="2"/>
</dbReference>
<dbReference type="Pfam" id="PF13966">
    <property type="entry name" value="zf-RVT"/>
    <property type="match status" value="1"/>
</dbReference>
<feature type="region of interest" description="Disordered" evidence="1">
    <location>
        <begin position="363"/>
        <end position="386"/>
    </location>
</feature>
<sequence>MQRSTTLTLDSAKVLRSNLIQRPKARSPLLMLSAEKDGCRSNSVYNPYNDRVYETKSDFSGYRFLGNSGKWFLVVDSRMKLYIIDVFSEKRIDLPPLESFKGSHFKILRDGEENVKHMQMADNDPFRDEFPHAAEDLRGRLWVEDKNGNYVVVWQFEKNQFLGFCRTGDDHYREIPTQLEVQRELRGLYDMVLKGYNLYVFATREFIRHLDLSGQDEDGFKDVSEKHRLPMWMPRLTMKERESRNQLKCIPSNKGIAVTRAGQVLLVYTFDLGTSESHRMFRLYKRDPKDLDPKTLDTWLLEVHSLGDEALFLDLGITVPADHTLGIEPNSIYFTRGDRRKVVSFSSSLRRLQRRRLLLSPGSAGPPLLMGKQKRLKSFSPSGSSSPSVSSAASLVAISSPSPPPSPVASAPAAISSAAISPAASLSAVSRSAPVLDPRSTIDPRSTADLASSGHVDVQLAATSVPASAPSVPPTITVIPSNPSKVSAKAAPVMVAAANPVIVAPIAPPPVDSWVDIFKGTTSKRLEKKGSAFTLPSGEACVAIPNSLIEKHQKSWDSFILGQFYSDPPAQGTVHTIVNGIWSKQFRDVSVSKMEGNAFLFRIPNVQTRTRVLNQRLWQIDGQTMFVAKWEPGLRPVKPELTSAPIWLELRNVPFQCFNDDGLEHIASLVGEPKFLHPATASKTNLEVAKVFTIIDPRKPLPEAVNVQIQSGEIRRVEVSSPWMPPICAHCKEVGHSLRRCKAAPITCKACNSTQHSADACPRAKSQAEKKTPRRRRSKTPKPMLKEGDWAAVGLGKRTLQDKPVPLINPDAATSSRGKRVTDAPKQKGSVPKPIGRESNGFKKWFKCHQPLFGSLVETHVKQPKQQKFINKLLPGWSFDNNYDFSELGKIWILWHPSVKLLVLSKSLQMISCEVQVPDYPETFVVSFVYASNDETVRQTLWDELVALSSNSRVVGKAWAVMGDFNQTLHPSDHSATISQNVDRATRVFRETLLDASLVDLNFRGSTFTWWNKRANSPIAKKIDRVLVNDMWADIFPSALGFFGKPHFSDHAWCGILFDSAAPKTKKPFRFYNFLLNNPDFVPLIGFSWLSLNVTGSAMFRVSCKLKALKHVIREFSRYNYSDLEKRTQEFLDCLLEAQGRVLENPTIHNAEREIEWQRKWQTLSLAEESFFLQRSCVTWLGEGDRNTAYFHKMASSRQAVNHIHYLFDVNGSRLDSLSAIQNHCVDYFENLLGGIQGPTMFAQEDISALLSASSQAPIQHGLDSPFTAEEIKAAFFSLPKNKASGPDGYSAEFFCSCWSFVGVEITAAVAEFFSSGQLLKQWNATSLVLIPKIPNASSVADFRPISCLNTVYKVISSLLAGRLKAVLPSIIGHSQSAFMPGRLLLENVLLATEIIQGYSKKSTAPSAMLKVDLRKAFDSIRWDFIIACLRALNFPRLLICWIEQCISTASFSIVVNGQSGGYFRSTQGLRQGDPMSPYLFVLAMEVFSGLLQSRYSSGYISYHPRTSELEISHLMFADDVMIFFDGGGSSLQGIYETLDDFAGWSGLHMNRDKTQLFYAGLSQTESNALASYGFTVGSLPIRYLGLPLMSRKLKVSEYEPLIGKITARFNAWAVKSLSFAGRAQLIGSVISGTVNFWISTFVLPKGCIRRIESLCSRFLWSGGTEKRGLVKVAWAHVCLPKKEGGLGLRRFADWNRTMCLRLVWLLFSNSGSLWVTWHKHHNISTSTNFWNQVESTGDSWSWKSILSSLRVPLNATVSDVCNHQGWIIANPRSDQGVSLQIHLSTIALPSDDSGPDEFDWVVENKICKGFSSAKTWAVTRPRAAIVDWWDSVWFKGHIPKHAFNMWIATLDRLPTKTRLSSWGLQIQDTCGLCSLSPESRDHLFLSCDFALYLWNAVSLKLNMQGIHFTLWAELLSWLKSGNRRSPPTLRKLIAQSVIYAIWKQRNNLLHNLVYVLPSVVFREVDREVKNCITARRLNKRFSRLMSLWLH</sequence>
<dbReference type="EMBL" id="JAEFBK010000022">
    <property type="protein sequence ID" value="KAG7530704.1"/>
    <property type="molecule type" value="Genomic_DNA"/>
</dbReference>
<feature type="region of interest" description="Disordered" evidence="1">
    <location>
        <begin position="802"/>
        <end position="838"/>
    </location>
</feature>
<dbReference type="Pfam" id="PF14111">
    <property type="entry name" value="DUF4283"/>
    <property type="match status" value="1"/>
</dbReference>
<evidence type="ECO:0000259" key="2">
    <source>
        <dbReference type="PROSITE" id="PS50878"/>
    </source>
</evidence>
<evidence type="ECO:0000256" key="1">
    <source>
        <dbReference type="SAM" id="MobiDB-lite"/>
    </source>
</evidence>
<protein>
    <recommendedName>
        <fullName evidence="2">Reverse transcriptase domain-containing protein</fullName>
    </recommendedName>
</protein>
<dbReference type="CDD" id="cd01650">
    <property type="entry name" value="RT_nLTR_like"/>
    <property type="match status" value="1"/>
</dbReference>
<dbReference type="InterPro" id="IPR000477">
    <property type="entry name" value="RT_dom"/>
</dbReference>
<dbReference type="InterPro" id="IPR001878">
    <property type="entry name" value="Znf_CCHC"/>
</dbReference>
<dbReference type="PANTHER" id="PTHR33116:SF80">
    <property type="entry name" value="REVERSE TRANSCRIPTASE ZINC-BINDING DOMAIN-CONTAINING PROTEIN"/>
    <property type="match status" value="1"/>
</dbReference>
<dbReference type="Proteomes" id="UP000694240">
    <property type="component" value="Unassembled WGS sequence"/>
</dbReference>
<gene>
    <name evidence="3" type="ORF">ISN45_Un22g000020</name>
</gene>
<dbReference type="InterPro" id="IPR005174">
    <property type="entry name" value="KIB1-4_b-propeller"/>
</dbReference>
<accession>A0A8T1XJB5</accession>
<dbReference type="InterPro" id="IPR025558">
    <property type="entry name" value="DUF4283"/>
</dbReference>
<name>A0A8T1XJB5_9BRAS</name>
<evidence type="ECO:0000313" key="4">
    <source>
        <dbReference type="Proteomes" id="UP000694240"/>
    </source>
</evidence>
<keyword evidence="4" id="KW-1185">Reference proteome</keyword>
<dbReference type="Pfam" id="PF03372">
    <property type="entry name" value="Exo_endo_phos"/>
    <property type="match status" value="1"/>
</dbReference>
<comment type="caution">
    <text evidence="3">The sequence shown here is derived from an EMBL/GenBank/DDBJ whole genome shotgun (WGS) entry which is preliminary data.</text>
</comment>
<proteinExistence type="predicted"/>
<feature type="domain" description="Reverse transcriptase" evidence="2">
    <location>
        <begin position="1312"/>
        <end position="1589"/>
    </location>
</feature>
<organism evidence="3 4">
    <name type="scientific">Arabidopsis thaliana x Arabidopsis arenosa</name>
    <dbReference type="NCBI Taxonomy" id="1240361"/>
    <lineage>
        <taxon>Eukaryota</taxon>
        <taxon>Viridiplantae</taxon>
        <taxon>Streptophyta</taxon>
        <taxon>Embryophyta</taxon>
        <taxon>Tracheophyta</taxon>
        <taxon>Spermatophyta</taxon>
        <taxon>Magnoliopsida</taxon>
        <taxon>eudicotyledons</taxon>
        <taxon>Gunneridae</taxon>
        <taxon>Pentapetalae</taxon>
        <taxon>rosids</taxon>
        <taxon>malvids</taxon>
        <taxon>Brassicales</taxon>
        <taxon>Brassicaceae</taxon>
        <taxon>Camelineae</taxon>
        <taxon>Arabidopsis</taxon>
    </lineage>
</organism>